<dbReference type="PROSITE" id="PS51764">
    <property type="entry name" value="GH26"/>
    <property type="match status" value="1"/>
</dbReference>
<dbReference type="RefSeq" id="WP_233729457.1">
    <property type="nucleotide sequence ID" value="NZ_JAJVCN010000003.1"/>
</dbReference>
<dbReference type="InterPro" id="IPR017853">
    <property type="entry name" value="GH"/>
</dbReference>
<evidence type="ECO:0000259" key="7">
    <source>
        <dbReference type="PROSITE" id="PS51764"/>
    </source>
</evidence>
<dbReference type="PANTHER" id="PTHR40079:SF4">
    <property type="entry name" value="GH26 DOMAIN-CONTAINING PROTEIN-RELATED"/>
    <property type="match status" value="1"/>
</dbReference>
<feature type="chain" id="PRO_5046387500" evidence="6">
    <location>
        <begin position="28"/>
        <end position="377"/>
    </location>
</feature>
<evidence type="ECO:0000313" key="9">
    <source>
        <dbReference type="Proteomes" id="UP001521150"/>
    </source>
</evidence>
<dbReference type="PANTHER" id="PTHR40079">
    <property type="entry name" value="MANNAN ENDO-1,4-BETA-MANNOSIDASE E-RELATED"/>
    <property type="match status" value="1"/>
</dbReference>
<feature type="active site" description="Nucleophile" evidence="4">
    <location>
        <position position="309"/>
    </location>
</feature>
<sequence>MSPVDRRTLLLAAGAAALAAGCTAPPAQPPSAPTLAPTVDTGTGRRANRPADPKAKPDVHKLLAWLSALPQRESKRVVSGQQVSADARFDYDKLFGGMTRQLGKTPVLIGTTFDGYWKPKNTSVLIDHWRRGGLVTFDLHRPNPFLDKVDPESYRGIVTEPKGDLTKLLADAKPSPARSRWRADLDRIADILQELDEAGVTVIFRPFHEPNGIWFWWGQDHTTGRSDSVKLFRDTYSYMTETRNLHNLLWVYSPARPWNAPRMKYYPGDDVVDIMGPTSYLNTVSFGLEGQSEDISDMLAPERPMALLEVGSGEPFDGTWKSTEIIDRIKARYQQMTMFNCWHGWPGAKVALMEVRETDKLMNDPWVISLENSDWRG</sequence>
<evidence type="ECO:0000256" key="2">
    <source>
        <dbReference type="ARBA" id="ARBA00022801"/>
    </source>
</evidence>
<organism evidence="8 9">
    <name type="scientific">Kibdelosporangium philippinense</name>
    <dbReference type="NCBI Taxonomy" id="211113"/>
    <lineage>
        <taxon>Bacteria</taxon>
        <taxon>Bacillati</taxon>
        <taxon>Actinomycetota</taxon>
        <taxon>Actinomycetes</taxon>
        <taxon>Pseudonocardiales</taxon>
        <taxon>Pseudonocardiaceae</taxon>
        <taxon>Kibdelosporangium</taxon>
    </lineage>
</organism>
<dbReference type="Gene3D" id="3.20.20.80">
    <property type="entry name" value="Glycosidases"/>
    <property type="match status" value="1"/>
</dbReference>
<accession>A0ABS8ZQ32</accession>
<dbReference type="GO" id="GO:0016787">
    <property type="term" value="F:hydrolase activity"/>
    <property type="evidence" value="ECO:0007669"/>
    <property type="project" value="UniProtKB-KW"/>
</dbReference>
<protein>
    <submittedName>
        <fullName evidence="8">Glycoside hydrolase family 26 protein</fullName>
    </submittedName>
</protein>
<feature type="signal peptide" evidence="6">
    <location>
        <begin position="1"/>
        <end position="27"/>
    </location>
</feature>
<name>A0ABS8ZQ32_9PSEU</name>
<dbReference type="InterPro" id="IPR006311">
    <property type="entry name" value="TAT_signal"/>
</dbReference>
<dbReference type="SUPFAM" id="SSF51445">
    <property type="entry name" value="(Trans)glycosidases"/>
    <property type="match status" value="1"/>
</dbReference>
<keyword evidence="6" id="KW-0732">Signal</keyword>
<feature type="active site" description="Proton donor" evidence="4">
    <location>
        <position position="209"/>
    </location>
</feature>
<dbReference type="InterPro" id="IPR000805">
    <property type="entry name" value="Glyco_hydro_26"/>
</dbReference>
<dbReference type="InterPro" id="IPR022790">
    <property type="entry name" value="GH26_dom"/>
</dbReference>
<keyword evidence="2 4" id="KW-0378">Hydrolase</keyword>
<proteinExistence type="inferred from homology"/>
<evidence type="ECO:0000256" key="6">
    <source>
        <dbReference type="SAM" id="SignalP"/>
    </source>
</evidence>
<evidence type="ECO:0000256" key="4">
    <source>
        <dbReference type="PROSITE-ProRule" id="PRU01100"/>
    </source>
</evidence>
<evidence type="ECO:0000256" key="3">
    <source>
        <dbReference type="ARBA" id="ARBA00023295"/>
    </source>
</evidence>
<feature type="domain" description="GH26" evidence="7">
    <location>
        <begin position="57"/>
        <end position="371"/>
    </location>
</feature>
<reference evidence="8 9" key="1">
    <citation type="submission" date="2021-12" db="EMBL/GenBank/DDBJ databases">
        <title>Genome sequence of Kibdelosporangium philippinense ATCC 49844.</title>
        <authorList>
            <person name="Fedorov E.A."/>
            <person name="Omeragic M."/>
            <person name="Shalygina K.F."/>
            <person name="Maclea K.S."/>
        </authorList>
    </citation>
    <scope>NUCLEOTIDE SEQUENCE [LARGE SCALE GENOMIC DNA]</scope>
    <source>
        <strain evidence="8 9">ATCC 49844</strain>
    </source>
</reference>
<comment type="caution">
    <text evidence="8">The sequence shown here is derived from an EMBL/GenBank/DDBJ whole genome shotgun (WGS) entry which is preliminary data.</text>
</comment>
<feature type="region of interest" description="Disordered" evidence="5">
    <location>
        <begin position="22"/>
        <end position="56"/>
    </location>
</feature>
<dbReference type="Pfam" id="PF02156">
    <property type="entry name" value="Glyco_hydro_26"/>
    <property type="match status" value="1"/>
</dbReference>
<evidence type="ECO:0000256" key="5">
    <source>
        <dbReference type="SAM" id="MobiDB-lite"/>
    </source>
</evidence>
<dbReference type="EMBL" id="JAJVCN010000003">
    <property type="protein sequence ID" value="MCE7007902.1"/>
    <property type="molecule type" value="Genomic_DNA"/>
</dbReference>
<dbReference type="PROSITE" id="PS51318">
    <property type="entry name" value="TAT"/>
    <property type="match status" value="1"/>
</dbReference>
<dbReference type="PRINTS" id="PR00739">
    <property type="entry name" value="GLHYDRLASE26"/>
</dbReference>
<evidence type="ECO:0000256" key="1">
    <source>
        <dbReference type="ARBA" id="ARBA00007754"/>
    </source>
</evidence>
<evidence type="ECO:0000313" key="8">
    <source>
        <dbReference type="EMBL" id="MCE7007902.1"/>
    </source>
</evidence>
<keyword evidence="9" id="KW-1185">Reference proteome</keyword>
<gene>
    <name evidence="8" type="ORF">LWC34_34535</name>
</gene>
<dbReference type="PROSITE" id="PS51257">
    <property type="entry name" value="PROKAR_LIPOPROTEIN"/>
    <property type="match status" value="1"/>
</dbReference>
<comment type="similarity">
    <text evidence="1 4">Belongs to the glycosyl hydrolase 26 family.</text>
</comment>
<dbReference type="Proteomes" id="UP001521150">
    <property type="component" value="Unassembled WGS sequence"/>
</dbReference>
<keyword evidence="3 4" id="KW-0326">Glycosidase</keyword>